<proteinExistence type="predicted"/>
<evidence type="ECO:0000313" key="1">
    <source>
        <dbReference type="EMBL" id="PSV00662.1"/>
    </source>
</evidence>
<evidence type="ECO:0000313" key="2">
    <source>
        <dbReference type="Proteomes" id="UP000241426"/>
    </source>
</evidence>
<dbReference type="Proteomes" id="UP000241426">
    <property type="component" value="Unassembled WGS sequence"/>
</dbReference>
<comment type="caution">
    <text evidence="1">The sequence shown here is derived from an EMBL/GenBank/DDBJ whole genome shotgun (WGS) entry which is preliminary data.</text>
</comment>
<name>A0A2T3KLT3_9GAMM</name>
<accession>A0A2T3KLT3</accession>
<protein>
    <submittedName>
        <fullName evidence="1">Uncharacterized protein</fullName>
    </submittedName>
</protein>
<dbReference type="EMBL" id="PYNF01000003">
    <property type="protein sequence ID" value="PSV00662.1"/>
    <property type="molecule type" value="Genomic_DNA"/>
</dbReference>
<dbReference type="AlphaFoldDB" id="A0A2T3KLT3"/>
<gene>
    <name evidence="1" type="ORF">C9J27_05855</name>
</gene>
<organism evidence="1 2">
    <name type="scientific">Photobacterium kishitanii</name>
    <dbReference type="NCBI Taxonomy" id="318456"/>
    <lineage>
        <taxon>Bacteria</taxon>
        <taxon>Pseudomonadati</taxon>
        <taxon>Pseudomonadota</taxon>
        <taxon>Gammaproteobacteria</taxon>
        <taxon>Vibrionales</taxon>
        <taxon>Vibrionaceae</taxon>
        <taxon>Photobacterium</taxon>
    </lineage>
</organism>
<reference evidence="1 2" key="1">
    <citation type="submission" date="2018-01" db="EMBL/GenBank/DDBJ databases">
        <title>Whole genome sequencing of Histamine producing bacteria.</title>
        <authorList>
            <person name="Butler K."/>
        </authorList>
    </citation>
    <scope>NUCLEOTIDE SEQUENCE [LARGE SCALE GENOMIC DNA]</scope>
    <source>
        <strain evidence="1 2">FS-7.2</strain>
    </source>
</reference>
<dbReference type="RefSeq" id="WP_107289292.1">
    <property type="nucleotide sequence ID" value="NZ_PYNF01000003.1"/>
</dbReference>
<sequence length="158" mass="17531">MIRLNTHAIICFTPVDGLPVLPNAPILAKLIFSNEDVENLKFASAMLRRLKLDSTEGDGCHFHLSNEVFVDSQLDEVIDVRDGTTIRHLLMQASSYYGVTRAVNLPCYLADYKLTFIIKNDDTFVIRVRATDGKAQSTTSASIKLSDMSSDLFVGICD</sequence>